<dbReference type="InterPro" id="IPR032675">
    <property type="entry name" value="LRR_dom_sf"/>
</dbReference>
<dbReference type="SUPFAM" id="SSF52540">
    <property type="entry name" value="P-loop containing nucleoside triphosphate hydrolases"/>
    <property type="match status" value="1"/>
</dbReference>
<dbReference type="SUPFAM" id="SSF52058">
    <property type="entry name" value="L domain-like"/>
    <property type="match status" value="1"/>
</dbReference>
<dbReference type="PANTHER" id="PTHR11017:SF385">
    <property type="entry name" value="DISEASE RESISTANCE PROTEIN (TIR-NBS-LRR CLASS)-RELATED"/>
    <property type="match status" value="1"/>
</dbReference>
<dbReference type="Gene3D" id="3.40.50.10140">
    <property type="entry name" value="Toll/interleukin-1 receptor homology (TIR) domain"/>
    <property type="match status" value="2"/>
</dbReference>
<sequence>MHDALKENEVRVFRDQDIDIGSDLSSTMREAMHDSAAYVVILSPRFADSPLVNPSHVRKQADRLVVDFERYAERFCENEIQRWRGAMNLVGNLSGYVCKDEWYTDDVIGLVVKRVLTELSKTPDEVGEGSDKIRGRSAHREKIRAVLDNVDQIDPLVGDRRWYGEGSLIVITTRDEELLSRLPVNQRYEVKCLTDDMQALKLFSYHSLRKEQPTKRLLDLSKKIVQITGLLPLSIEVVGSLFYDKKERNEWQIQLRKLKQIQPNNLPDLLAFSFKSLNDEGKQVFLDIACLFLGMEITKEDVVDILKGNLSLLPSELKWIQWKGCPLKKLPPGFLPGQLAVLDLSESGIRQVQSLRSKGVVENLKVVNLSGCHSLKAIPDLSNHKAIEKLVLEGCKLLVKVPRSVGHLRTLLHLDLRNCSKLAGFLVDVSGLRHLEKLFLSGCSNLRMLPVNIGAMGCLKELLLDGTAINTCESIIKIKLRLNNCERLDRLPETFGGLKSLHHLYMQETSVAELPESFGNLSKRPVFRSSENDSPGTSAVMPNSFSNLVLLEELDARGCSIRGKIPDDWEKLSSMNILDLGDNCFHSLPSSLEGLSKLKTLSLYDCRELECVPALPWKLEQLNLANCVSLKSISDLSKLEILHDLNLTNCEKLVDDVPGLEHLTSLARLYMCGCNLSCSLAKVPLKMMRNLSLPGKRIPDWFSQGPVTFSVQPNRELRGVIIAVVVALNQESRDNYILHDVLEVIKRDPPIKQGVELKMHGIHLIYEGDDDFKSKEHLMTETQLTVPQKLSNFFGSLEEGEVS</sequence>
<dbReference type="Proteomes" id="UP000712600">
    <property type="component" value="Unassembled WGS sequence"/>
</dbReference>
<organism evidence="1 2">
    <name type="scientific">Brassica cretica</name>
    <name type="common">Mustard</name>
    <dbReference type="NCBI Taxonomy" id="69181"/>
    <lineage>
        <taxon>Eukaryota</taxon>
        <taxon>Viridiplantae</taxon>
        <taxon>Streptophyta</taxon>
        <taxon>Embryophyta</taxon>
        <taxon>Tracheophyta</taxon>
        <taxon>Spermatophyta</taxon>
        <taxon>Magnoliopsida</taxon>
        <taxon>eudicotyledons</taxon>
        <taxon>Gunneridae</taxon>
        <taxon>Pentapetalae</taxon>
        <taxon>rosids</taxon>
        <taxon>malvids</taxon>
        <taxon>Brassicales</taxon>
        <taxon>Brassicaceae</taxon>
        <taxon>Brassiceae</taxon>
        <taxon>Brassica</taxon>
    </lineage>
</organism>
<dbReference type="InterPro" id="IPR001611">
    <property type="entry name" value="Leu-rich_rpt"/>
</dbReference>
<dbReference type="PRINTS" id="PR00364">
    <property type="entry name" value="DISEASERSIST"/>
</dbReference>
<evidence type="ECO:0000313" key="1">
    <source>
        <dbReference type="EMBL" id="KAF3539699.1"/>
    </source>
</evidence>
<gene>
    <name evidence="1" type="ORF">F2Q69_00018968</name>
</gene>
<dbReference type="EMBL" id="QGKX02001290">
    <property type="protein sequence ID" value="KAF3539699.1"/>
    <property type="molecule type" value="Genomic_DNA"/>
</dbReference>
<dbReference type="InterPro" id="IPR035897">
    <property type="entry name" value="Toll_tir_struct_dom_sf"/>
</dbReference>
<dbReference type="GO" id="GO:0043531">
    <property type="term" value="F:ADP binding"/>
    <property type="evidence" value="ECO:0007669"/>
    <property type="project" value="InterPro"/>
</dbReference>
<evidence type="ECO:0000313" key="2">
    <source>
        <dbReference type="Proteomes" id="UP000712600"/>
    </source>
</evidence>
<dbReference type="InterPro" id="IPR027417">
    <property type="entry name" value="P-loop_NTPase"/>
</dbReference>
<dbReference type="SUPFAM" id="SSF52200">
    <property type="entry name" value="Toll/Interleukin receptor TIR domain"/>
    <property type="match status" value="1"/>
</dbReference>
<dbReference type="Gene3D" id="3.80.10.10">
    <property type="entry name" value="Ribonuclease Inhibitor"/>
    <property type="match status" value="2"/>
</dbReference>
<dbReference type="AlphaFoldDB" id="A0A8S9QAM6"/>
<dbReference type="Pfam" id="PF00560">
    <property type="entry name" value="LRR_1"/>
    <property type="match status" value="1"/>
</dbReference>
<protein>
    <recommendedName>
        <fullName evidence="3">TIR domain-containing protein</fullName>
    </recommendedName>
</protein>
<dbReference type="GO" id="GO:0006952">
    <property type="term" value="P:defense response"/>
    <property type="evidence" value="ECO:0007669"/>
    <property type="project" value="InterPro"/>
</dbReference>
<dbReference type="PANTHER" id="PTHR11017">
    <property type="entry name" value="LEUCINE-RICH REPEAT-CONTAINING PROTEIN"/>
    <property type="match status" value="1"/>
</dbReference>
<accession>A0A8S9QAM6</accession>
<dbReference type="InterPro" id="IPR044974">
    <property type="entry name" value="Disease_R_plants"/>
</dbReference>
<proteinExistence type="predicted"/>
<evidence type="ECO:0008006" key="3">
    <source>
        <dbReference type="Google" id="ProtNLM"/>
    </source>
</evidence>
<name>A0A8S9QAM6_BRACR</name>
<dbReference type="InterPro" id="IPR042197">
    <property type="entry name" value="Apaf_helical"/>
</dbReference>
<dbReference type="Gene3D" id="1.10.8.430">
    <property type="entry name" value="Helical domain of apoptotic protease-activating factors"/>
    <property type="match status" value="1"/>
</dbReference>
<comment type="caution">
    <text evidence="1">The sequence shown here is derived from an EMBL/GenBank/DDBJ whole genome shotgun (WGS) entry which is preliminary data.</text>
</comment>
<reference evidence="1" key="1">
    <citation type="submission" date="2019-12" db="EMBL/GenBank/DDBJ databases">
        <title>Genome sequencing and annotation of Brassica cretica.</title>
        <authorList>
            <person name="Studholme D.J."/>
            <person name="Sarris P."/>
        </authorList>
    </citation>
    <scope>NUCLEOTIDE SEQUENCE</scope>
    <source>
        <strain evidence="1">PFS-109/04</strain>
        <tissue evidence="1">Leaf</tissue>
    </source>
</reference>